<keyword evidence="10" id="KW-1185">Reference proteome</keyword>
<dbReference type="Pfam" id="PF20473">
    <property type="entry name" value="MmeI_Mtase"/>
    <property type="match status" value="1"/>
</dbReference>
<dbReference type="InterPro" id="IPR046817">
    <property type="entry name" value="MmeI_N"/>
</dbReference>
<dbReference type="InterPro" id="IPR050953">
    <property type="entry name" value="N4_N6_ade-DNA_methylase"/>
</dbReference>
<dbReference type="RefSeq" id="WP_382221062.1">
    <property type="nucleotide sequence ID" value="NZ_JBHTCA010000004.1"/>
</dbReference>
<evidence type="ECO:0000259" key="8">
    <source>
        <dbReference type="Pfam" id="PF20473"/>
    </source>
</evidence>
<dbReference type="PRINTS" id="PR00507">
    <property type="entry name" value="N12N6MTFRASE"/>
</dbReference>
<feature type="domain" description="MmeI-like target recognition" evidence="7">
    <location>
        <begin position="816"/>
        <end position="939"/>
    </location>
</feature>
<protein>
    <recommendedName>
        <fullName evidence="1">site-specific DNA-methyltransferase (adenine-specific)</fullName>
        <ecNumber evidence="1">2.1.1.72</ecNumber>
    </recommendedName>
</protein>
<dbReference type="EC" id="2.1.1.72" evidence="1"/>
<evidence type="ECO:0000256" key="1">
    <source>
        <dbReference type="ARBA" id="ARBA00011900"/>
    </source>
</evidence>
<feature type="domain" description="MmeI-like helicase spacer" evidence="6">
    <location>
        <begin position="211"/>
        <end position="287"/>
    </location>
</feature>
<dbReference type="Proteomes" id="UP001596501">
    <property type="component" value="Unassembled WGS sequence"/>
</dbReference>
<sequence>MADKTSTAAFITRWQGVSASELATAQSFVIELCELLGVEKPHPTDDQAYMFERPVTFSHGDGSTSAGRIDCYKRGHFVLEAKKVKAGAHTKGFDDALLRARAQGEGYARALPAAEGRPPFVLVVDVGHVIEVYAEFSRSGGTYTPYPDPRSHRIRLQQLAEPGILERLRAIWADPLSLDPSRISAKVTRRVAAELADLAKSLEAAGHPPEQVAGFLTRALFSMFAEDVGLLPAAPDGTGSFVQLLRQYREQPATLAQMLRVFWAGMDVGGFNAAIARDVLRFNGKLFKGANADGYVLPLNTSQIDGLLRAAQANWQEVEPAIFGTLLERALDPTERHALGAHYTPRAYVERLVLPTVVEPLRADWANAQAAALVLAHEAAELEGKKREAKLEEARAEVRRFHHQLCTTRVLDPACGSANFLYVTLEHLKRLEGEVINQLEALGETQGKLGLEGETVTLQQLRGIELNERAAALAELVLWIGWLQWHVRTRGLASVAEPVVHDYGNIEHRDAVLAYDRAEIATDDTGRPITRWDGVTFKKHPVTGEDVPDEAAQVPQWRYINPRPAAWPQADFIVGNPPFIGAGAMRSALGDGYTETLRATWPEVPESADFVMYWWHKAANAVRAGEAKRFGFITTNSLRQTFNRRVIEQHLDAPKQPLTLAFAVPDHPWVDSAQGAAVRIAMSVGTAAAEEGRLLTVTHERTADNDEVNVELEEQRGQLHADLRLGANVSGTKPQLANLNLSNRGVQLFGAGFIVTRAEAAALLPLPMGEGGGEGTPANNAPIREYRNGRDLMATSRDVLVIDTFGMGADELRECFPAIYQWLVERVKPERDNNNRESRKRNWWLFGETNPKLRKQLAGLGRYIATVETSKHRVFQFLDVSILPDNMLVAIATDDATWLGILSSQIHVEWALAAGGRLGVGNDPRYNKSRCFEPFPFPSDDTGLTPALTERIRQLAEQLDAHRKARQAAHAGVTLTGMYNVLDKLRRGEALTAKDKLVHEQALVSVLQSQHDELDAAVLAAYGWSDLGPVPWADEAARTTWTETLLERLVALNAKRAAEEAAGTVRWLRPEFQDPARRAAIATAAPAPQQAGIEGVETQAEAQANAELDTPEDTAATAAVAPTLTAQPWPPALPDQVRAVAQVLAGSPSPLAVPAIESHFKGKGPWRKGLPRILETLEALGRARRADGERWAA</sequence>
<evidence type="ECO:0000313" key="10">
    <source>
        <dbReference type="Proteomes" id="UP001596501"/>
    </source>
</evidence>
<dbReference type="InterPro" id="IPR046816">
    <property type="entry name" value="MmeI_Mtase"/>
</dbReference>
<proteinExistence type="predicted"/>
<dbReference type="InterPro" id="IPR029063">
    <property type="entry name" value="SAM-dependent_MTases_sf"/>
</dbReference>
<dbReference type="PROSITE" id="PS00092">
    <property type="entry name" value="N6_MTASE"/>
    <property type="match status" value="1"/>
</dbReference>
<dbReference type="InterPro" id="IPR046819">
    <property type="entry name" value="MmeI_hel"/>
</dbReference>
<keyword evidence="3" id="KW-0808">Transferase</keyword>
<comment type="caution">
    <text evidence="9">The sequence shown here is derived from an EMBL/GenBank/DDBJ whole genome shotgun (WGS) entry which is preliminary data.</text>
</comment>
<name>A0ABW2QKD4_9BURK</name>
<dbReference type="GO" id="GO:0008168">
    <property type="term" value="F:methyltransferase activity"/>
    <property type="evidence" value="ECO:0007669"/>
    <property type="project" value="UniProtKB-KW"/>
</dbReference>
<dbReference type="PANTHER" id="PTHR33841:SF1">
    <property type="entry name" value="DNA METHYLTRANSFERASE A"/>
    <property type="match status" value="1"/>
</dbReference>
<evidence type="ECO:0000259" key="6">
    <source>
        <dbReference type="Pfam" id="PF20465"/>
    </source>
</evidence>
<accession>A0ABW2QKD4</accession>
<feature type="domain" description="MmeI-like N-terminal" evidence="5">
    <location>
        <begin position="8"/>
        <end position="204"/>
    </location>
</feature>
<comment type="catalytic activity">
    <reaction evidence="4">
        <text>a 2'-deoxyadenosine in DNA + S-adenosyl-L-methionine = an N(6)-methyl-2'-deoxyadenosine in DNA + S-adenosyl-L-homocysteine + H(+)</text>
        <dbReference type="Rhea" id="RHEA:15197"/>
        <dbReference type="Rhea" id="RHEA-COMP:12418"/>
        <dbReference type="Rhea" id="RHEA-COMP:12419"/>
        <dbReference type="ChEBI" id="CHEBI:15378"/>
        <dbReference type="ChEBI" id="CHEBI:57856"/>
        <dbReference type="ChEBI" id="CHEBI:59789"/>
        <dbReference type="ChEBI" id="CHEBI:90615"/>
        <dbReference type="ChEBI" id="CHEBI:90616"/>
        <dbReference type="EC" id="2.1.1.72"/>
    </reaction>
</comment>
<evidence type="ECO:0000259" key="5">
    <source>
        <dbReference type="Pfam" id="PF20464"/>
    </source>
</evidence>
<gene>
    <name evidence="9" type="ORF">ACFQPB_06785</name>
</gene>
<dbReference type="Pfam" id="PF20466">
    <property type="entry name" value="MmeI_TRD"/>
    <property type="match status" value="1"/>
</dbReference>
<dbReference type="Pfam" id="PF20465">
    <property type="entry name" value="MmeI_hel"/>
    <property type="match status" value="1"/>
</dbReference>
<keyword evidence="2 9" id="KW-0489">Methyltransferase</keyword>
<evidence type="ECO:0000256" key="3">
    <source>
        <dbReference type="ARBA" id="ARBA00022679"/>
    </source>
</evidence>
<evidence type="ECO:0000313" key="9">
    <source>
        <dbReference type="EMBL" id="MFC7408562.1"/>
    </source>
</evidence>
<dbReference type="InterPro" id="IPR002052">
    <property type="entry name" value="DNA_methylase_N6_adenine_CS"/>
</dbReference>
<dbReference type="EMBL" id="JBHTCA010000004">
    <property type="protein sequence ID" value="MFC7408562.1"/>
    <property type="molecule type" value="Genomic_DNA"/>
</dbReference>
<reference evidence="10" key="1">
    <citation type="journal article" date="2019" name="Int. J. Syst. Evol. Microbiol.">
        <title>The Global Catalogue of Microorganisms (GCM) 10K type strain sequencing project: providing services to taxonomists for standard genome sequencing and annotation.</title>
        <authorList>
            <consortium name="The Broad Institute Genomics Platform"/>
            <consortium name="The Broad Institute Genome Sequencing Center for Infectious Disease"/>
            <person name="Wu L."/>
            <person name="Ma J."/>
        </authorList>
    </citation>
    <scope>NUCLEOTIDE SEQUENCE [LARGE SCALE GENOMIC DNA]</scope>
    <source>
        <strain evidence="10">CGMCC 1.12371</strain>
    </source>
</reference>
<evidence type="ECO:0000259" key="7">
    <source>
        <dbReference type="Pfam" id="PF20466"/>
    </source>
</evidence>
<dbReference type="InterPro" id="IPR046820">
    <property type="entry name" value="MmeI_TRD"/>
</dbReference>
<dbReference type="Gene3D" id="3.40.50.150">
    <property type="entry name" value="Vaccinia Virus protein VP39"/>
    <property type="match status" value="1"/>
</dbReference>
<evidence type="ECO:0000256" key="4">
    <source>
        <dbReference type="ARBA" id="ARBA00047942"/>
    </source>
</evidence>
<dbReference type="SUPFAM" id="SSF53335">
    <property type="entry name" value="S-adenosyl-L-methionine-dependent methyltransferases"/>
    <property type="match status" value="1"/>
</dbReference>
<feature type="domain" description="MmeI-like DNA-methyltransferase" evidence="8">
    <location>
        <begin position="392"/>
        <end position="690"/>
    </location>
</feature>
<dbReference type="PANTHER" id="PTHR33841">
    <property type="entry name" value="DNA METHYLTRANSFERASE YEEA-RELATED"/>
    <property type="match status" value="1"/>
</dbReference>
<organism evidence="9 10">
    <name type="scientific">Hydrogenophaga atypica</name>
    <dbReference type="NCBI Taxonomy" id="249409"/>
    <lineage>
        <taxon>Bacteria</taxon>
        <taxon>Pseudomonadati</taxon>
        <taxon>Pseudomonadota</taxon>
        <taxon>Betaproteobacteria</taxon>
        <taxon>Burkholderiales</taxon>
        <taxon>Comamonadaceae</taxon>
        <taxon>Hydrogenophaga</taxon>
    </lineage>
</organism>
<evidence type="ECO:0000256" key="2">
    <source>
        <dbReference type="ARBA" id="ARBA00022603"/>
    </source>
</evidence>
<dbReference type="GO" id="GO:0032259">
    <property type="term" value="P:methylation"/>
    <property type="evidence" value="ECO:0007669"/>
    <property type="project" value="UniProtKB-KW"/>
</dbReference>
<dbReference type="Pfam" id="PF20464">
    <property type="entry name" value="MmeI_N"/>
    <property type="match status" value="1"/>
</dbReference>